<feature type="non-terminal residue" evidence="2">
    <location>
        <position position="74"/>
    </location>
</feature>
<comment type="caution">
    <text evidence="2">The sequence shown here is derived from an EMBL/GenBank/DDBJ whole genome shotgun (WGS) entry which is preliminary data.</text>
</comment>
<evidence type="ECO:0000313" key="2">
    <source>
        <dbReference type="EMBL" id="GBM63502.1"/>
    </source>
</evidence>
<evidence type="ECO:0000313" key="3">
    <source>
        <dbReference type="Proteomes" id="UP000499080"/>
    </source>
</evidence>
<organism evidence="2 3">
    <name type="scientific">Araneus ventricosus</name>
    <name type="common">Orbweaver spider</name>
    <name type="synonym">Epeira ventricosa</name>
    <dbReference type="NCBI Taxonomy" id="182803"/>
    <lineage>
        <taxon>Eukaryota</taxon>
        <taxon>Metazoa</taxon>
        <taxon>Ecdysozoa</taxon>
        <taxon>Arthropoda</taxon>
        <taxon>Chelicerata</taxon>
        <taxon>Arachnida</taxon>
        <taxon>Araneae</taxon>
        <taxon>Araneomorphae</taxon>
        <taxon>Entelegynae</taxon>
        <taxon>Araneoidea</taxon>
        <taxon>Araneidae</taxon>
        <taxon>Araneus</taxon>
    </lineage>
</organism>
<proteinExistence type="predicted"/>
<dbReference type="Gene3D" id="1.10.10.1450">
    <property type="match status" value="1"/>
</dbReference>
<evidence type="ECO:0000313" key="1">
    <source>
        <dbReference type="EMBL" id="GBM63411.1"/>
    </source>
</evidence>
<evidence type="ECO:0008006" key="4">
    <source>
        <dbReference type="Google" id="ProtNLM"/>
    </source>
</evidence>
<reference evidence="2 3" key="1">
    <citation type="journal article" date="2019" name="Sci. Rep.">
        <title>Orb-weaving spider Araneus ventricosus genome elucidates the spidroin gene catalogue.</title>
        <authorList>
            <person name="Kono N."/>
            <person name="Nakamura H."/>
            <person name="Ohtoshi R."/>
            <person name="Moran D.A.P."/>
            <person name="Shinohara A."/>
            <person name="Yoshida Y."/>
            <person name="Fujiwara M."/>
            <person name="Mori M."/>
            <person name="Tomita M."/>
            <person name="Arakawa K."/>
        </authorList>
    </citation>
    <scope>NUCLEOTIDE SEQUENCE [LARGE SCALE GENOMIC DNA]</scope>
</reference>
<name>A0A4Y2HE12_ARAVE</name>
<gene>
    <name evidence="2" type="ORF">AVEN_160198_1</name>
    <name evidence="1" type="ORF">AVEN_224465_1</name>
</gene>
<sequence>MNRFLQVEENNAAEISRRMNRVYGTNFVRNGAVREWYRKLKDCQNVAHGEAGRGHMLAKTLFSNFTKWLETEME</sequence>
<protein>
    <recommendedName>
        <fullName evidence="4">Mos1 transposase HTH domain-containing protein</fullName>
    </recommendedName>
</protein>
<keyword evidence="3" id="KW-1185">Reference proteome</keyword>
<dbReference type="EMBL" id="BGPR01181277">
    <property type="protein sequence ID" value="GBM63411.1"/>
    <property type="molecule type" value="Genomic_DNA"/>
</dbReference>
<dbReference type="OrthoDB" id="616263at2759"/>
<accession>A0A4Y2HE12</accession>
<dbReference type="Proteomes" id="UP000499080">
    <property type="component" value="Unassembled WGS sequence"/>
</dbReference>
<dbReference type="EMBL" id="BGPR01181310">
    <property type="protein sequence ID" value="GBM63502.1"/>
    <property type="molecule type" value="Genomic_DNA"/>
</dbReference>
<dbReference type="AlphaFoldDB" id="A0A4Y2HE12"/>